<name>A0A0E0SEI1_GIBZE</name>
<protein>
    <submittedName>
        <fullName evidence="1">Chromosome 4, complete genome</fullName>
    </submittedName>
</protein>
<dbReference type="InParanoid" id="A0A0E0SEI1"/>
<organism evidence="2">
    <name type="scientific">Gibberella zeae (strain ATCC MYA-4620 / CBS 123657 / FGSC 9075 / NRRL 31084 / PH-1)</name>
    <name type="common">Wheat head blight fungus</name>
    <name type="synonym">Fusarium graminearum</name>
    <dbReference type="NCBI Taxonomy" id="229533"/>
    <lineage>
        <taxon>Eukaryota</taxon>
        <taxon>Fungi</taxon>
        <taxon>Dikarya</taxon>
        <taxon>Ascomycota</taxon>
        <taxon>Pezizomycotina</taxon>
        <taxon>Sordariomycetes</taxon>
        <taxon>Hypocreomycetidae</taxon>
        <taxon>Hypocreales</taxon>
        <taxon>Nectriaceae</taxon>
        <taxon>Fusarium</taxon>
    </lineage>
</organism>
<evidence type="ECO:0000313" key="2">
    <source>
        <dbReference type="EnsemblFungi" id="CEF84844"/>
    </source>
</evidence>
<keyword evidence="3" id="KW-1185">Reference proteome</keyword>
<reference key="3">
    <citation type="submission" date="2014-02" db="EMBL/GenBank/DDBJ databases">
        <title>A revised Fusarium graminearum genomic reference sequence using whole shotgun re-sequencing.</title>
        <authorList>
            <person name="King R."/>
            <person name="Urban M."/>
            <person name="Hassani-Pak K."/>
            <person name="Hammond-Kosack K."/>
        </authorList>
    </citation>
    <scope>NUCLEOTIDE SEQUENCE</scope>
    <source>
        <strain>PH-1</strain>
    </source>
</reference>
<accession>A0A0E0SEI1</accession>
<dbReference type="EnsemblFungi" id="CEF84844">
    <property type="protein sequence ID" value="CEF84844"/>
    <property type="gene ID" value="FGRRES_16666"/>
</dbReference>
<reference evidence="2" key="5">
    <citation type="submission" date="2017-01" db="UniProtKB">
        <authorList>
            <consortium name="EnsemblFungi"/>
        </authorList>
    </citation>
    <scope>IDENTIFICATION</scope>
    <source>
        <strain evidence="2">PH-1 / ATCC MYA-4620 / FGSC 9075 / NRRL 31084</strain>
    </source>
</reference>
<proteinExistence type="predicted"/>
<dbReference type="AlphaFoldDB" id="A0A0E0SEI1"/>
<reference evidence="1 3" key="4">
    <citation type="journal article" date="2015" name="BMC Genomics">
        <title>The completed genome sequence of the pathogenic ascomycete fungus Fusarium graminearum.</title>
        <authorList>
            <person name="King R."/>
            <person name="Urban M."/>
            <person name="Hammond-Kosack M.C."/>
            <person name="Hassani-Pak K."/>
            <person name="Hammond-Kosack K.E."/>
        </authorList>
    </citation>
    <scope>NUCLEOTIDE SEQUENCE [LARGE SCALE GENOMIC DNA]</scope>
    <source>
        <strain evidence="3">ATCC MYA-4620 / CBS 123657 / FGSC 9075 / NRRL 31084 / PH-1</strain>
        <strain evidence="1">PH-1</strain>
    </source>
</reference>
<dbReference type="VEuPathDB" id="FungiDB:FGRAMPH1_01G22441"/>
<gene>
    <name evidence="1" type="ORF">FGRAMPH1_01T22441</name>
</gene>
<dbReference type="EMBL" id="HG970335">
    <property type="protein sequence ID" value="CEF84844.1"/>
    <property type="molecule type" value="Genomic_DNA"/>
</dbReference>
<dbReference type="Proteomes" id="UP000070720">
    <property type="component" value="Chromosome 4"/>
</dbReference>
<evidence type="ECO:0000313" key="3">
    <source>
        <dbReference type="Proteomes" id="UP000070720"/>
    </source>
</evidence>
<reference evidence="2 3" key="1">
    <citation type="journal article" date="2007" name="Science">
        <title>The Fusarium graminearum genome reveals a link between localized polymorphism and pathogen specialization.</title>
        <authorList>
            <person name="Cuomo C.A."/>
            <person name="Gueldener U."/>
            <person name="Xu J.-R."/>
            <person name="Trail F."/>
            <person name="Turgeon B.G."/>
            <person name="Di Pietro A."/>
            <person name="Walton J.D."/>
            <person name="Ma L.-J."/>
            <person name="Baker S.E."/>
            <person name="Rep M."/>
            <person name="Adam G."/>
            <person name="Antoniw J."/>
            <person name="Baldwin T."/>
            <person name="Calvo S.E."/>
            <person name="Chang Y.-L."/>
            <person name="DeCaprio D."/>
            <person name="Gale L.R."/>
            <person name="Gnerre S."/>
            <person name="Goswami R.S."/>
            <person name="Hammond-Kosack K."/>
            <person name="Harris L.J."/>
            <person name="Hilburn K."/>
            <person name="Kennell J.C."/>
            <person name="Kroken S."/>
            <person name="Magnuson J.K."/>
            <person name="Mannhaupt G."/>
            <person name="Mauceli E.W."/>
            <person name="Mewes H.-W."/>
            <person name="Mitterbauer R."/>
            <person name="Muehlbauer G."/>
            <person name="Muensterkoetter M."/>
            <person name="Nelson D."/>
            <person name="O'Donnell K."/>
            <person name="Ouellet T."/>
            <person name="Qi W."/>
            <person name="Quesneville H."/>
            <person name="Roncero M.I.G."/>
            <person name="Seong K.-Y."/>
            <person name="Tetko I.V."/>
            <person name="Urban M."/>
            <person name="Waalwijk C."/>
            <person name="Ward T.J."/>
            <person name="Yao J."/>
            <person name="Birren B.W."/>
            <person name="Kistler H.C."/>
        </authorList>
    </citation>
    <scope>NUCLEOTIDE SEQUENCE [LARGE SCALE GENOMIC DNA]</scope>
    <source>
        <strain evidence="3">ATCC MYA-4620 / CBS 123657 / FGSC 9075 / NRRL 31084 / PH-1</strain>
        <strain evidence="2">PH-1 / ATCC MYA-4620 / FGSC 9075 / NRRL 31084</strain>
    </source>
</reference>
<reference evidence="2 3" key="2">
    <citation type="journal article" date="2010" name="Nature">
        <title>Comparative genomics reveals mobile pathogenicity chromosomes in Fusarium.</title>
        <authorList>
            <person name="Ma L.J."/>
            <person name="van der Does H.C."/>
            <person name="Borkovich K.A."/>
            <person name="Coleman J.J."/>
            <person name="Daboussi M.J."/>
            <person name="Di Pietro A."/>
            <person name="Dufresne M."/>
            <person name="Freitag M."/>
            <person name="Grabherr M."/>
            <person name="Henrissat B."/>
            <person name="Houterman P.M."/>
            <person name="Kang S."/>
            <person name="Shim W.B."/>
            <person name="Woloshuk C."/>
            <person name="Xie X."/>
            <person name="Xu J.R."/>
            <person name="Antoniw J."/>
            <person name="Baker S.E."/>
            <person name="Bluhm B.H."/>
            <person name="Breakspear A."/>
            <person name="Brown D.W."/>
            <person name="Butchko R.A."/>
            <person name="Chapman S."/>
            <person name="Coulson R."/>
            <person name="Coutinho P.M."/>
            <person name="Danchin E.G."/>
            <person name="Diener A."/>
            <person name="Gale L.R."/>
            <person name="Gardiner D.M."/>
            <person name="Goff S."/>
            <person name="Hammond-Kosack K.E."/>
            <person name="Hilburn K."/>
            <person name="Hua-Van A."/>
            <person name="Jonkers W."/>
            <person name="Kazan K."/>
            <person name="Kodira C.D."/>
            <person name="Koehrsen M."/>
            <person name="Kumar L."/>
            <person name="Lee Y.H."/>
            <person name="Li L."/>
            <person name="Manners J.M."/>
            <person name="Miranda-Saavedra D."/>
            <person name="Mukherjee M."/>
            <person name="Park G."/>
            <person name="Park J."/>
            <person name="Park S.Y."/>
            <person name="Proctor R.H."/>
            <person name="Regev A."/>
            <person name="Ruiz-Roldan M.C."/>
            <person name="Sain D."/>
            <person name="Sakthikumar S."/>
            <person name="Sykes S."/>
            <person name="Schwartz D.C."/>
            <person name="Turgeon B.G."/>
            <person name="Wapinski I."/>
            <person name="Yoder O."/>
            <person name="Young S."/>
            <person name="Zeng Q."/>
            <person name="Zhou S."/>
            <person name="Galagan J."/>
            <person name="Cuomo C.A."/>
            <person name="Kistler H.C."/>
            <person name="Rep M."/>
        </authorList>
    </citation>
    <scope>GENOME REANNOTATION</scope>
    <source>
        <strain evidence="3">ATCC MYA-4620 / CBS 123657 / FGSC 9075 / NRRL 31084 / PH-1</strain>
        <strain evidence="2">PH-1 / ATCC MYA-4620 / FGSC 9075 / NRRL 31084</strain>
    </source>
</reference>
<evidence type="ECO:0000313" key="1">
    <source>
        <dbReference type="EMBL" id="CEF84844.1"/>
    </source>
</evidence>
<sequence>MTAPVMCGVYKLSIVDQPENTNTRTLACGLAIEIFPRFCAANVRGPSSQLSTARGVVLVSYLACQFIS</sequence>